<protein>
    <submittedName>
        <fullName evidence="1">Uncharacterized protein</fullName>
    </submittedName>
</protein>
<evidence type="ECO:0000313" key="1">
    <source>
        <dbReference type="EMBL" id="KAK3361966.1"/>
    </source>
</evidence>
<dbReference type="AlphaFoldDB" id="A0AAE0JU81"/>
<dbReference type="Proteomes" id="UP001287356">
    <property type="component" value="Unassembled WGS sequence"/>
</dbReference>
<name>A0AAE0JU81_9PEZI</name>
<reference evidence="1" key="1">
    <citation type="journal article" date="2023" name="Mol. Phylogenet. Evol.">
        <title>Genome-scale phylogeny and comparative genomics of the fungal order Sordariales.</title>
        <authorList>
            <person name="Hensen N."/>
            <person name="Bonometti L."/>
            <person name="Westerberg I."/>
            <person name="Brannstrom I.O."/>
            <person name="Guillou S."/>
            <person name="Cros-Aarteil S."/>
            <person name="Calhoun S."/>
            <person name="Haridas S."/>
            <person name="Kuo A."/>
            <person name="Mondo S."/>
            <person name="Pangilinan J."/>
            <person name="Riley R."/>
            <person name="LaButti K."/>
            <person name="Andreopoulos B."/>
            <person name="Lipzen A."/>
            <person name="Chen C."/>
            <person name="Yan M."/>
            <person name="Daum C."/>
            <person name="Ng V."/>
            <person name="Clum A."/>
            <person name="Steindorff A."/>
            <person name="Ohm R.A."/>
            <person name="Martin F."/>
            <person name="Silar P."/>
            <person name="Natvig D.O."/>
            <person name="Lalanne C."/>
            <person name="Gautier V."/>
            <person name="Ament-Velasquez S.L."/>
            <person name="Kruys A."/>
            <person name="Hutchinson M.I."/>
            <person name="Powell A.J."/>
            <person name="Barry K."/>
            <person name="Miller A.N."/>
            <person name="Grigoriev I.V."/>
            <person name="Debuchy R."/>
            <person name="Gladieux P."/>
            <person name="Hiltunen Thoren M."/>
            <person name="Johannesson H."/>
        </authorList>
    </citation>
    <scope>NUCLEOTIDE SEQUENCE</scope>
    <source>
        <strain evidence="1">CBS 958.72</strain>
    </source>
</reference>
<gene>
    <name evidence="1" type="ORF">B0T24DRAFT_98882</name>
</gene>
<proteinExistence type="predicted"/>
<comment type="caution">
    <text evidence="1">The sequence shown here is derived from an EMBL/GenBank/DDBJ whole genome shotgun (WGS) entry which is preliminary data.</text>
</comment>
<dbReference type="EMBL" id="JAULSN010000010">
    <property type="protein sequence ID" value="KAK3361966.1"/>
    <property type="molecule type" value="Genomic_DNA"/>
</dbReference>
<keyword evidence="2" id="KW-1185">Reference proteome</keyword>
<organism evidence="1 2">
    <name type="scientific">Lasiosphaeria ovina</name>
    <dbReference type="NCBI Taxonomy" id="92902"/>
    <lineage>
        <taxon>Eukaryota</taxon>
        <taxon>Fungi</taxon>
        <taxon>Dikarya</taxon>
        <taxon>Ascomycota</taxon>
        <taxon>Pezizomycotina</taxon>
        <taxon>Sordariomycetes</taxon>
        <taxon>Sordariomycetidae</taxon>
        <taxon>Sordariales</taxon>
        <taxon>Lasiosphaeriaceae</taxon>
        <taxon>Lasiosphaeria</taxon>
    </lineage>
</organism>
<evidence type="ECO:0000313" key="2">
    <source>
        <dbReference type="Proteomes" id="UP001287356"/>
    </source>
</evidence>
<reference evidence="1" key="2">
    <citation type="submission" date="2023-06" db="EMBL/GenBank/DDBJ databases">
        <authorList>
            <consortium name="Lawrence Berkeley National Laboratory"/>
            <person name="Haridas S."/>
            <person name="Hensen N."/>
            <person name="Bonometti L."/>
            <person name="Westerberg I."/>
            <person name="Brannstrom I.O."/>
            <person name="Guillou S."/>
            <person name="Cros-Aarteil S."/>
            <person name="Calhoun S."/>
            <person name="Kuo A."/>
            <person name="Mondo S."/>
            <person name="Pangilinan J."/>
            <person name="Riley R."/>
            <person name="Labutti K."/>
            <person name="Andreopoulos B."/>
            <person name="Lipzen A."/>
            <person name="Chen C."/>
            <person name="Yanf M."/>
            <person name="Daum C."/>
            <person name="Ng V."/>
            <person name="Clum A."/>
            <person name="Steindorff A."/>
            <person name="Ohm R."/>
            <person name="Martin F."/>
            <person name="Silar P."/>
            <person name="Natvig D."/>
            <person name="Lalanne C."/>
            <person name="Gautier V."/>
            <person name="Ament-Velasquez S.L."/>
            <person name="Kruys A."/>
            <person name="Hutchinson M.I."/>
            <person name="Powell A.J."/>
            <person name="Barry K."/>
            <person name="Miller A.N."/>
            <person name="Grigoriev I.V."/>
            <person name="Debuchy R."/>
            <person name="Gladieux P."/>
            <person name="Thoren M.H."/>
            <person name="Johannesson H."/>
        </authorList>
    </citation>
    <scope>NUCLEOTIDE SEQUENCE</scope>
    <source>
        <strain evidence="1">CBS 958.72</strain>
    </source>
</reference>
<accession>A0AAE0JU81</accession>
<sequence length="161" mass="18457">MMPGPFRKETWFGGNQDLYTLLERFGGSEASKPRDLVYALLSMTTDAIHYIRLEYKNDEILVVKTVSHSLYRVNLDSTTLVSAKPTSLRDFYRRISHFSQLALKIAIQDETDGDELTAFILDRYPKIAIHHGTVISATRNVTKAPRLLRILLKYLEKLPSQ</sequence>